<evidence type="ECO:0000313" key="1">
    <source>
        <dbReference type="EMBL" id="PON61258.1"/>
    </source>
</evidence>
<accession>A0A2P5CJP3</accession>
<name>A0A2P5CJP3_PARAD</name>
<dbReference type="EMBL" id="JXTB01000122">
    <property type="protein sequence ID" value="PON61258.1"/>
    <property type="molecule type" value="Genomic_DNA"/>
</dbReference>
<dbReference type="Proteomes" id="UP000237105">
    <property type="component" value="Unassembled WGS sequence"/>
</dbReference>
<keyword evidence="2" id="KW-1185">Reference proteome</keyword>
<proteinExistence type="predicted"/>
<reference evidence="2" key="1">
    <citation type="submission" date="2016-06" db="EMBL/GenBank/DDBJ databases">
        <title>Parallel loss of symbiosis genes in relatives of nitrogen-fixing non-legume Parasponia.</title>
        <authorList>
            <person name="Van Velzen R."/>
            <person name="Holmer R."/>
            <person name="Bu F."/>
            <person name="Rutten L."/>
            <person name="Van Zeijl A."/>
            <person name="Liu W."/>
            <person name="Santuari L."/>
            <person name="Cao Q."/>
            <person name="Sharma T."/>
            <person name="Shen D."/>
            <person name="Roswanjaya Y."/>
            <person name="Wardhani T."/>
            <person name="Kalhor M.S."/>
            <person name="Jansen J."/>
            <person name="Van den Hoogen J."/>
            <person name="Gungor B."/>
            <person name="Hartog M."/>
            <person name="Hontelez J."/>
            <person name="Verver J."/>
            <person name="Yang W.-C."/>
            <person name="Schijlen E."/>
            <person name="Repin R."/>
            <person name="Schilthuizen M."/>
            <person name="Schranz E."/>
            <person name="Heidstra R."/>
            <person name="Miyata K."/>
            <person name="Fedorova E."/>
            <person name="Kohlen W."/>
            <person name="Bisseling T."/>
            <person name="Smit S."/>
            <person name="Geurts R."/>
        </authorList>
    </citation>
    <scope>NUCLEOTIDE SEQUENCE [LARGE SCALE GENOMIC DNA]</scope>
    <source>
        <strain evidence="2">cv. WU1-14</strain>
    </source>
</reference>
<gene>
    <name evidence="1" type="ORF">PanWU01x14_146350</name>
</gene>
<dbReference type="AlphaFoldDB" id="A0A2P5CJP3"/>
<protein>
    <submittedName>
        <fullName evidence="1">Uncharacterized protein</fullName>
    </submittedName>
</protein>
<comment type="caution">
    <text evidence="1">The sequence shown here is derived from an EMBL/GenBank/DDBJ whole genome shotgun (WGS) entry which is preliminary data.</text>
</comment>
<organism evidence="1 2">
    <name type="scientific">Parasponia andersonii</name>
    <name type="common">Sponia andersonii</name>
    <dbReference type="NCBI Taxonomy" id="3476"/>
    <lineage>
        <taxon>Eukaryota</taxon>
        <taxon>Viridiplantae</taxon>
        <taxon>Streptophyta</taxon>
        <taxon>Embryophyta</taxon>
        <taxon>Tracheophyta</taxon>
        <taxon>Spermatophyta</taxon>
        <taxon>Magnoliopsida</taxon>
        <taxon>eudicotyledons</taxon>
        <taxon>Gunneridae</taxon>
        <taxon>Pentapetalae</taxon>
        <taxon>rosids</taxon>
        <taxon>fabids</taxon>
        <taxon>Rosales</taxon>
        <taxon>Cannabaceae</taxon>
        <taxon>Parasponia</taxon>
    </lineage>
</organism>
<evidence type="ECO:0000313" key="2">
    <source>
        <dbReference type="Proteomes" id="UP000237105"/>
    </source>
</evidence>
<sequence>MTSFLKMLGLQTPCEEVLKKKGSQLVILILLQICNKRFSMSINYIFVPQVLCFPRITKWDCLLSSP</sequence>